<dbReference type="SMART" id="SM00474">
    <property type="entry name" value="35EXOc"/>
    <property type="match status" value="1"/>
</dbReference>
<dbReference type="GO" id="GO:0008409">
    <property type="term" value="F:5'-3' exonuclease activity"/>
    <property type="evidence" value="ECO:0007669"/>
    <property type="project" value="InterPro"/>
</dbReference>
<evidence type="ECO:0000256" key="8">
    <source>
        <dbReference type="ARBA" id="ARBA00022763"/>
    </source>
</evidence>
<dbReference type="Pfam" id="PF00476">
    <property type="entry name" value="DNA_pol_A"/>
    <property type="match status" value="1"/>
</dbReference>
<keyword evidence="8 17" id="KW-0227">DNA damage</keyword>
<comment type="similarity">
    <text evidence="1 17">Belongs to the DNA polymerase type-A family.</text>
</comment>
<dbReference type="InterPro" id="IPR001098">
    <property type="entry name" value="DNA-dir_DNA_pol_A_palm_dom"/>
</dbReference>
<dbReference type="NCBIfam" id="TIGR00593">
    <property type="entry name" value="pola"/>
    <property type="match status" value="1"/>
</dbReference>
<evidence type="ECO:0000259" key="18">
    <source>
        <dbReference type="SMART" id="SM00474"/>
    </source>
</evidence>
<evidence type="ECO:0000256" key="14">
    <source>
        <dbReference type="ARBA" id="ARBA00049244"/>
    </source>
</evidence>
<dbReference type="FunFam" id="1.10.150.20:FF:000003">
    <property type="entry name" value="DNA polymerase I"/>
    <property type="match status" value="1"/>
</dbReference>
<evidence type="ECO:0000256" key="17">
    <source>
        <dbReference type="RuleBase" id="RU004460"/>
    </source>
</evidence>
<gene>
    <name evidence="17" type="primary">polA</name>
    <name evidence="21" type="ORF">EV193_108268</name>
</gene>
<keyword evidence="13 17" id="KW-0234">DNA repair</keyword>
<dbReference type="GO" id="GO:0003887">
    <property type="term" value="F:DNA-directed DNA polymerase activity"/>
    <property type="evidence" value="ECO:0007669"/>
    <property type="project" value="UniProtKB-UniRule"/>
</dbReference>
<dbReference type="GO" id="GO:0006302">
    <property type="term" value="P:double-strand break repair"/>
    <property type="evidence" value="ECO:0007669"/>
    <property type="project" value="TreeGrafter"/>
</dbReference>
<dbReference type="InterPro" id="IPR020046">
    <property type="entry name" value="5-3_exonucl_a-hlix_arch_N"/>
</dbReference>
<feature type="domain" description="DNA-directed DNA polymerase family A palm" evidence="20">
    <location>
        <begin position="660"/>
        <end position="867"/>
    </location>
</feature>
<dbReference type="CDD" id="cd09898">
    <property type="entry name" value="H3TH_53EXO"/>
    <property type="match status" value="1"/>
</dbReference>
<dbReference type="CDD" id="cd06140">
    <property type="entry name" value="DNA_polA_I_Bacillus_like_exo"/>
    <property type="match status" value="1"/>
</dbReference>
<dbReference type="InterPro" id="IPR008918">
    <property type="entry name" value="HhH2"/>
</dbReference>
<dbReference type="FunFam" id="1.10.150.20:FF:000002">
    <property type="entry name" value="DNA polymerase I"/>
    <property type="match status" value="1"/>
</dbReference>
<dbReference type="InterPro" id="IPR018320">
    <property type="entry name" value="DNA_polymerase_1"/>
</dbReference>
<dbReference type="GO" id="GO:0003677">
    <property type="term" value="F:DNA binding"/>
    <property type="evidence" value="ECO:0007669"/>
    <property type="project" value="UniProtKB-UniRule"/>
</dbReference>
<evidence type="ECO:0000256" key="11">
    <source>
        <dbReference type="ARBA" id="ARBA00022932"/>
    </source>
</evidence>
<comment type="function">
    <text evidence="15">In addition to polymerase activity, this DNA polymerase exhibits 3'-5' and 5'-3' exonuclease activity.</text>
</comment>
<dbReference type="Gene3D" id="3.30.70.370">
    <property type="match status" value="1"/>
</dbReference>
<keyword evidence="22" id="KW-1185">Reference proteome</keyword>
<dbReference type="EC" id="2.7.7.7" evidence="2 16"/>
<dbReference type="Gene3D" id="3.40.50.1010">
    <property type="entry name" value="5'-nuclease"/>
    <property type="match status" value="1"/>
</dbReference>
<dbReference type="Pfam" id="PF02739">
    <property type="entry name" value="5_3_exonuc_N"/>
    <property type="match status" value="1"/>
</dbReference>
<dbReference type="SUPFAM" id="SSF47807">
    <property type="entry name" value="5' to 3' exonuclease, C-terminal subdomain"/>
    <property type="match status" value="1"/>
</dbReference>
<evidence type="ECO:0000259" key="20">
    <source>
        <dbReference type="SMART" id="SM00482"/>
    </source>
</evidence>
<reference evidence="21 22" key="1">
    <citation type="submission" date="2019-02" db="EMBL/GenBank/DDBJ databases">
        <title>Genomic Encyclopedia of Type Strains, Phase IV (KMG-IV): sequencing the most valuable type-strain genomes for metagenomic binning, comparative biology and taxonomic classification.</title>
        <authorList>
            <person name="Goeker M."/>
        </authorList>
    </citation>
    <scope>NUCLEOTIDE SEQUENCE [LARGE SCALE GENOMIC DNA]</scope>
    <source>
        <strain evidence="21 22">DSM 101727</strain>
    </source>
</reference>
<keyword evidence="10" id="KW-0269">Exonuclease</keyword>
<evidence type="ECO:0000256" key="10">
    <source>
        <dbReference type="ARBA" id="ARBA00022839"/>
    </source>
</evidence>
<dbReference type="InterPro" id="IPR036279">
    <property type="entry name" value="5-3_exonuclease_C_sf"/>
</dbReference>
<organism evidence="21 22">
    <name type="scientific">Herbihabitans rhizosphaerae</name>
    <dbReference type="NCBI Taxonomy" id="1872711"/>
    <lineage>
        <taxon>Bacteria</taxon>
        <taxon>Bacillati</taxon>
        <taxon>Actinomycetota</taxon>
        <taxon>Actinomycetes</taxon>
        <taxon>Pseudonocardiales</taxon>
        <taxon>Pseudonocardiaceae</taxon>
        <taxon>Herbihabitans</taxon>
    </lineage>
</organism>
<evidence type="ECO:0000256" key="1">
    <source>
        <dbReference type="ARBA" id="ARBA00007705"/>
    </source>
</evidence>
<dbReference type="InterPro" id="IPR036397">
    <property type="entry name" value="RNaseH_sf"/>
</dbReference>
<dbReference type="InterPro" id="IPR043502">
    <property type="entry name" value="DNA/RNA_pol_sf"/>
</dbReference>
<evidence type="ECO:0000256" key="16">
    <source>
        <dbReference type="NCBIfam" id="TIGR00593"/>
    </source>
</evidence>
<dbReference type="SMART" id="SM00279">
    <property type="entry name" value="HhH2"/>
    <property type="match status" value="1"/>
</dbReference>
<evidence type="ECO:0000313" key="22">
    <source>
        <dbReference type="Proteomes" id="UP000294257"/>
    </source>
</evidence>
<keyword evidence="12 17" id="KW-0238">DNA-binding</keyword>
<dbReference type="SUPFAM" id="SSF56672">
    <property type="entry name" value="DNA/RNA polymerases"/>
    <property type="match status" value="1"/>
</dbReference>
<feature type="domain" description="5'-3' exonuclease" evidence="19">
    <location>
        <begin position="11"/>
        <end position="271"/>
    </location>
</feature>
<dbReference type="CDD" id="cd08637">
    <property type="entry name" value="DNA_pol_A_pol_I_C"/>
    <property type="match status" value="1"/>
</dbReference>
<evidence type="ECO:0000313" key="21">
    <source>
        <dbReference type="EMBL" id="RZS34918.1"/>
    </source>
</evidence>
<evidence type="ECO:0000256" key="2">
    <source>
        <dbReference type="ARBA" id="ARBA00012417"/>
    </source>
</evidence>
<dbReference type="PANTHER" id="PTHR10133">
    <property type="entry name" value="DNA POLYMERASE I"/>
    <property type="match status" value="1"/>
</dbReference>
<comment type="caution">
    <text evidence="21">The sequence shown here is derived from an EMBL/GenBank/DDBJ whole genome shotgun (WGS) entry which is preliminary data.</text>
</comment>
<accession>A0A4Q7KIZ4</accession>
<keyword evidence="7" id="KW-0540">Nuclease</keyword>
<dbReference type="FunFam" id="1.20.1060.10:FF:000001">
    <property type="entry name" value="DNA polymerase I"/>
    <property type="match status" value="1"/>
</dbReference>
<dbReference type="PANTHER" id="PTHR10133:SF27">
    <property type="entry name" value="DNA POLYMERASE NU"/>
    <property type="match status" value="1"/>
</dbReference>
<dbReference type="AlphaFoldDB" id="A0A4Q7KIZ4"/>
<evidence type="ECO:0000256" key="9">
    <source>
        <dbReference type="ARBA" id="ARBA00022801"/>
    </source>
</evidence>
<evidence type="ECO:0000256" key="5">
    <source>
        <dbReference type="ARBA" id="ARBA00022695"/>
    </source>
</evidence>
<feature type="domain" description="3'-5' exonuclease" evidence="18">
    <location>
        <begin position="312"/>
        <end position="493"/>
    </location>
</feature>
<evidence type="ECO:0000256" key="6">
    <source>
        <dbReference type="ARBA" id="ARBA00022705"/>
    </source>
</evidence>
<dbReference type="InterPro" id="IPR002298">
    <property type="entry name" value="DNA_polymerase_A"/>
</dbReference>
<dbReference type="FunFam" id="3.40.50.1010:FF:000001">
    <property type="entry name" value="DNA polymerase I"/>
    <property type="match status" value="1"/>
</dbReference>
<dbReference type="SMART" id="SM00475">
    <property type="entry name" value="53EXOc"/>
    <property type="match status" value="1"/>
</dbReference>
<dbReference type="PRINTS" id="PR00868">
    <property type="entry name" value="DNAPOLI"/>
</dbReference>
<dbReference type="GO" id="GO:0006261">
    <property type="term" value="P:DNA-templated DNA replication"/>
    <property type="evidence" value="ECO:0007669"/>
    <property type="project" value="UniProtKB-UniRule"/>
</dbReference>
<evidence type="ECO:0000259" key="19">
    <source>
        <dbReference type="SMART" id="SM00475"/>
    </source>
</evidence>
<dbReference type="SUPFAM" id="SSF53098">
    <property type="entry name" value="Ribonuclease H-like"/>
    <property type="match status" value="1"/>
</dbReference>
<keyword evidence="11 17" id="KW-0239">DNA-directed DNA polymerase</keyword>
<evidence type="ECO:0000256" key="4">
    <source>
        <dbReference type="ARBA" id="ARBA00022679"/>
    </source>
</evidence>
<dbReference type="InterPro" id="IPR002562">
    <property type="entry name" value="3'-5'_exonuclease_dom"/>
</dbReference>
<keyword evidence="5 17" id="KW-0548">Nucleotidyltransferase</keyword>
<dbReference type="InterPro" id="IPR029060">
    <property type="entry name" value="PIN-like_dom_sf"/>
</dbReference>
<dbReference type="InterPro" id="IPR012337">
    <property type="entry name" value="RNaseH-like_sf"/>
</dbReference>
<proteinExistence type="inferred from homology"/>
<dbReference type="Gene3D" id="1.10.150.20">
    <property type="entry name" value="5' to 3' exonuclease, C-terminal subdomain"/>
    <property type="match status" value="2"/>
</dbReference>
<evidence type="ECO:0000256" key="13">
    <source>
        <dbReference type="ARBA" id="ARBA00023204"/>
    </source>
</evidence>
<evidence type="ECO:0000256" key="3">
    <source>
        <dbReference type="ARBA" id="ARBA00020311"/>
    </source>
</evidence>
<dbReference type="InterPro" id="IPR002421">
    <property type="entry name" value="5-3_exonuclease"/>
</dbReference>
<dbReference type="SUPFAM" id="SSF88723">
    <property type="entry name" value="PIN domain-like"/>
    <property type="match status" value="1"/>
</dbReference>
<evidence type="ECO:0000256" key="15">
    <source>
        <dbReference type="ARBA" id="ARBA00053603"/>
    </source>
</evidence>
<dbReference type="SMART" id="SM00482">
    <property type="entry name" value="POLAc"/>
    <property type="match status" value="1"/>
</dbReference>
<dbReference type="Pfam" id="PF22619">
    <property type="entry name" value="DNA_polI_exo1"/>
    <property type="match status" value="1"/>
</dbReference>
<dbReference type="OrthoDB" id="9806424at2"/>
<dbReference type="EMBL" id="SGWQ01000008">
    <property type="protein sequence ID" value="RZS34918.1"/>
    <property type="molecule type" value="Genomic_DNA"/>
</dbReference>
<keyword evidence="4 17" id="KW-0808">Transferase</keyword>
<dbReference type="CDD" id="cd09859">
    <property type="entry name" value="PIN_53EXO"/>
    <property type="match status" value="1"/>
</dbReference>
<dbReference type="Proteomes" id="UP000294257">
    <property type="component" value="Unassembled WGS sequence"/>
</dbReference>
<dbReference type="GO" id="GO:0008408">
    <property type="term" value="F:3'-5' exonuclease activity"/>
    <property type="evidence" value="ECO:0007669"/>
    <property type="project" value="InterPro"/>
</dbReference>
<dbReference type="Gene3D" id="3.30.420.10">
    <property type="entry name" value="Ribonuclease H-like superfamily/Ribonuclease H"/>
    <property type="match status" value="1"/>
</dbReference>
<dbReference type="Pfam" id="PF01367">
    <property type="entry name" value="5_3_exonuc"/>
    <property type="match status" value="1"/>
</dbReference>
<dbReference type="NCBIfam" id="NF004397">
    <property type="entry name" value="PRK05755.1"/>
    <property type="match status" value="1"/>
</dbReference>
<dbReference type="InterPro" id="IPR054690">
    <property type="entry name" value="DNA_polI_exonuclease"/>
</dbReference>
<comment type="catalytic activity">
    <reaction evidence="14 17">
        <text>DNA(n) + a 2'-deoxyribonucleoside 5'-triphosphate = DNA(n+1) + diphosphate</text>
        <dbReference type="Rhea" id="RHEA:22508"/>
        <dbReference type="Rhea" id="RHEA-COMP:17339"/>
        <dbReference type="Rhea" id="RHEA-COMP:17340"/>
        <dbReference type="ChEBI" id="CHEBI:33019"/>
        <dbReference type="ChEBI" id="CHEBI:61560"/>
        <dbReference type="ChEBI" id="CHEBI:173112"/>
        <dbReference type="EC" id="2.7.7.7"/>
    </reaction>
</comment>
<sequence>MTEDVSTTGTNRLLLIDGHSMAYRAFYALPKENFATQTGQHTNAVYGFTSMLINLLRDEKPTHVAVAFDVSRKTFRSEAFADYKANRSKSPDEFKGQVSLIEEVLRALKIPFFAKENFEADDLIATLTTQAAAEGYEVMICTGDRDAIQLVNDQVMLLYPSRGVSEMWRLDPATVLTKYGVTPTQYPDFAALRGDPSDNLPKIPGVGEKTITKWLQEFGSLNDIVDRVDEVKGKAGNALRDNLSNVLLNRQLTELVRDVALDVTPGELVVQQWDRDAVHRLFDELEFRVLRDRLFSELSAAEPEAESGFEISGGALEPGTLAEWLETHGGQGSRLGIACRYTPTGVAREAVELRTLTLATAGGHGVFIDVTTITEADEKALTAWLADPDVPKLTHDVKRSLHALRHRGWTLRGLAIDTELAAYLARPGQRSFSLDDLVLRYLKRELRVEDQPEERQLSLLDGAEGDDAKLADSEILRAAAIAELTEALQQELAKLGGADLLGKIELPLLEVLAEAEGIGIHADTDLLASLEAHYGGRVKQAAQEAFAVIGKEINLGSPKQLQVVLFEELDMPKTKRTKTGYTTDADALTSLYAQTEHPFLQHLLEHRDATRLKVTVDGLIKSVAEDGRIHTTFNQTIAATGRLSSTEPNLQNIPIRTDEGRRIRDAFIVGPDYSELMTADYSQIEMRIMAHLSEDAALIEAFQSGFDFHAATASRVFSVEPTEVTPEQRAKIKAMNYGLAYGLSAYGLSQQLRIGTDEARELMDEYFARFGGVRDYLHAVVDEARKSGYTETIFGRRRYLPDLGSSNRQRREMAERMALNAPIQGSAADIIKVAMLGVHNGLKKAGSRSRMLLQVHDELVLEVSDGEHQDVEALVRKEMGGAYDLAVPLDVSVGFGRSWNDAAH</sequence>
<evidence type="ECO:0000256" key="12">
    <source>
        <dbReference type="ARBA" id="ARBA00023125"/>
    </source>
</evidence>
<dbReference type="Gene3D" id="1.20.1060.10">
    <property type="entry name" value="Taq DNA Polymerase, Chain T, domain 4"/>
    <property type="match status" value="1"/>
</dbReference>
<name>A0A4Q7KIZ4_9PSEU</name>
<protein>
    <recommendedName>
        <fullName evidence="3 16">DNA polymerase I</fullName>
        <ecNumber evidence="2 16">2.7.7.7</ecNumber>
    </recommendedName>
</protein>
<keyword evidence="9" id="KW-0378">Hydrolase</keyword>
<evidence type="ECO:0000256" key="7">
    <source>
        <dbReference type="ARBA" id="ARBA00022722"/>
    </source>
</evidence>
<dbReference type="InterPro" id="IPR020045">
    <property type="entry name" value="DNA_polI_H3TH"/>
</dbReference>
<keyword evidence="6 17" id="KW-0235">DNA replication</keyword>